<reference evidence="2 3" key="1">
    <citation type="submission" date="2024-06" db="EMBL/GenBank/DDBJ databases">
        <title>Complete genome of Phlyctema vagabunda strain 19-DSS-EL-015.</title>
        <authorList>
            <person name="Fiorenzani C."/>
        </authorList>
    </citation>
    <scope>NUCLEOTIDE SEQUENCE [LARGE SCALE GENOMIC DNA]</scope>
    <source>
        <strain evidence="2 3">19-DSS-EL-015</strain>
    </source>
</reference>
<dbReference type="EMBL" id="JBFCZG010000006">
    <property type="protein sequence ID" value="KAL3421208.1"/>
    <property type="molecule type" value="Genomic_DNA"/>
</dbReference>
<keyword evidence="1" id="KW-0732">Signal</keyword>
<evidence type="ECO:0000313" key="3">
    <source>
        <dbReference type="Proteomes" id="UP001629113"/>
    </source>
</evidence>
<organism evidence="2 3">
    <name type="scientific">Phlyctema vagabunda</name>
    <dbReference type="NCBI Taxonomy" id="108571"/>
    <lineage>
        <taxon>Eukaryota</taxon>
        <taxon>Fungi</taxon>
        <taxon>Dikarya</taxon>
        <taxon>Ascomycota</taxon>
        <taxon>Pezizomycotina</taxon>
        <taxon>Leotiomycetes</taxon>
        <taxon>Helotiales</taxon>
        <taxon>Dermateaceae</taxon>
        <taxon>Phlyctema</taxon>
    </lineage>
</organism>
<feature type="chain" id="PRO_5046303336" evidence="1">
    <location>
        <begin position="18"/>
        <end position="131"/>
    </location>
</feature>
<sequence>MKFSYIVAFVLPLAVSANPVAAPEAAPEAVPDASPNPLAEVSNTLEARADKWCNLGTSTAQGCDYDRWGSSRKRTVNVNERFGVRCWSNGQNVNGNYKWDYIPGWDCWISARWTNTNCESGVPNPCPAIYD</sequence>
<feature type="signal peptide" evidence="1">
    <location>
        <begin position="1"/>
        <end position="17"/>
    </location>
</feature>
<name>A0ABR4PD28_9HELO</name>
<protein>
    <submittedName>
        <fullName evidence="2">Uncharacterized protein</fullName>
    </submittedName>
</protein>
<dbReference type="Proteomes" id="UP001629113">
    <property type="component" value="Unassembled WGS sequence"/>
</dbReference>
<accession>A0ABR4PD28</accession>
<gene>
    <name evidence="2" type="ORF">PVAG01_07653</name>
</gene>
<evidence type="ECO:0000256" key="1">
    <source>
        <dbReference type="SAM" id="SignalP"/>
    </source>
</evidence>
<proteinExistence type="predicted"/>
<comment type="caution">
    <text evidence="2">The sequence shown here is derived from an EMBL/GenBank/DDBJ whole genome shotgun (WGS) entry which is preliminary data.</text>
</comment>
<evidence type="ECO:0000313" key="2">
    <source>
        <dbReference type="EMBL" id="KAL3421208.1"/>
    </source>
</evidence>
<keyword evidence="3" id="KW-1185">Reference proteome</keyword>